<dbReference type="Pfam" id="PF04357">
    <property type="entry name" value="TamB"/>
    <property type="match status" value="1"/>
</dbReference>
<reference evidence="8" key="1">
    <citation type="submission" date="2017-01" db="EMBL/GenBank/DDBJ databases">
        <authorList>
            <person name="Varghese N."/>
            <person name="Submissions S."/>
        </authorList>
    </citation>
    <scope>NUCLEOTIDE SEQUENCE [LARGE SCALE GENOMIC DNA]</scope>
    <source>
        <strain evidence="8">ATCC 51758</strain>
    </source>
</reference>
<accession>A0A1N6V2I7</accession>
<evidence type="ECO:0000313" key="8">
    <source>
        <dbReference type="Proteomes" id="UP000186819"/>
    </source>
</evidence>
<dbReference type="GO" id="GO:0005886">
    <property type="term" value="C:plasma membrane"/>
    <property type="evidence" value="ECO:0007669"/>
    <property type="project" value="InterPro"/>
</dbReference>
<evidence type="ECO:0000256" key="5">
    <source>
        <dbReference type="SAM" id="MobiDB-lite"/>
    </source>
</evidence>
<dbReference type="PANTHER" id="PTHR36985">
    <property type="entry name" value="TRANSLOCATION AND ASSEMBLY MODULE SUBUNIT TAMB"/>
    <property type="match status" value="1"/>
</dbReference>
<keyword evidence="2" id="KW-0812">Transmembrane</keyword>
<dbReference type="EMBL" id="FTMD01000006">
    <property type="protein sequence ID" value="SIQ72094.1"/>
    <property type="molecule type" value="Genomic_DNA"/>
</dbReference>
<sequence>MTSPVPAKPVRPRRRAARLWLAALALPALVALAAAWLVLTESGLRAAAVLAAVLSGGQVTLDSPDGRLAGPLRIGVLRIDGPDLRLRVEGLTLTWRPGALFDGGIAIDELAAERVDIATRPQAEPAQRTPPESLVLPVSLAAQSLGIGRLVVHAWADGELAAAGAVFEIADLAARARSDGGRHRIESLAATLPFGRAEFAGEIDGRAPFALSASAALTGTSNGHEYRLQFVADGNLLAPQLRIEAQGAGLSGDGEVLGAPFEAVPVRRLRLALGDLDPSVFEPSAPRAALRIAADLSAQGEGQGEGQGGWGLSGPVTIENLHPDAIDRQGLPFTKLAARLLWTPERVRAEDLILRLAGAGRVTGDVDWRPGGRGTAPGEGADGAATAPPAADPLGRLSATLQLAGVELQRLDGRLPPSVLVGRLNADGDRERQSAELDLRVKDMRMRAQAVLTAQGEAGVRSLAASGDVASFDPRFFIADAPEAKLNLDFRLAATLGDIARYETAVDLQQGQLRGKPVRGKLRAVVEGARLADGELDVDLAGNRVRARGAWGALRDVLKVDVDAPALAALDARLGGRLTFAGSLSGGAAQPAGSVKFAAEALRLPGDVRIASADGEGLLAAGADGEVRLAMGLRGLKSVARDAQKPPTGGQSADEPDWVTEASLRIGGTRRAHAVDVVASGLGGDSLRLRLEGGLAGDASEARTADGTGDGSAAWRGRLATLETGGRWPTRLTASAPLELGPQRVLLGAAALDAGERGRIRLDETSWSPQRIVARGSLTGLAFGLVARPDGRPRRGPGPLVLGAEWNLTLADVAQGSARVFREAGDLTVTGEIPARLGLEHLEARLGAHDNRLALAVEARGSELGELAGAATAQAERTPGGGWRLAPDAALLGSAHLAMPSVAWVGRLMQENVVTGGSLGASLALAGTPAAPRASGTITGRELSLALVDQGLHLSGGDLQAEFDRDRLRLARLEFVSPNRVRPRDPRPPVARLTATPGRLSASGEIALDSGKGHFVFDAERLPILQRGDRWLILSGVGAANSTWTHVDLAANLSADAGYIELADTPAPSLSDDVVILGREPRTSGGGLRVAADVAVALGDHFYLSALGVDTRLTGGLRLRLRDGVPPSAIGTIATSGGTYRGYGQLLAIERGRINFQGAPDNPGLNVVALRKGLAVEAGIEIVGSARRPRIRLVSEPNVPDPEKLSWIVLGRAPSAGGGGDMGLLLPAAQALLGGAGGGMTEQLSRSLGFDELSIGQGEVGGVTRTATSRVVGEGTIVTGGDNVGGQVLTLGKRLSSDLVLSFEQSLGGAESLVKLTYQLSRRVSLVARGGSDNAADIYYTISFE</sequence>
<dbReference type="STRING" id="34027.SAMN05421829_106129"/>
<keyword evidence="8" id="KW-1185">Reference proteome</keyword>
<comment type="subcellular location">
    <subcellularLocation>
        <location evidence="1">Membrane</location>
        <topology evidence="1">Single-pass membrane protein</topology>
    </subcellularLocation>
</comment>
<keyword evidence="4" id="KW-0472">Membrane</keyword>
<feature type="compositionally biased region" description="Gly residues" evidence="5">
    <location>
        <begin position="371"/>
        <end position="381"/>
    </location>
</feature>
<proteinExistence type="predicted"/>
<feature type="compositionally biased region" description="Low complexity" evidence="5">
    <location>
        <begin position="382"/>
        <end position="392"/>
    </location>
</feature>
<feature type="domain" description="Translocation and assembly module TamB C-terminal" evidence="6">
    <location>
        <begin position="995"/>
        <end position="1344"/>
    </location>
</feature>
<dbReference type="OrthoDB" id="5288149at2"/>
<dbReference type="RefSeq" id="WP_076602133.1">
    <property type="nucleotide sequence ID" value="NZ_FTMD01000006.1"/>
</dbReference>
<evidence type="ECO:0000256" key="2">
    <source>
        <dbReference type="ARBA" id="ARBA00022692"/>
    </source>
</evidence>
<evidence type="ECO:0000256" key="3">
    <source>
        <dbReference type="ARBA" id="ARBA00022989"/>
    </source>
</evidence>
<dbReference type="InterPro" id="IPR007452">
    <property type="entry name" value="TamB_C"/>
</dbReference>
<organism evidence="7 8">
    <name type="scientific">Aromatoleum tolulyticum</name>
    <dbReference type="NCBI Taxonomy" id="34027"/>
    <lineage>
        <taxon>Bacteria</taxon>
        <taxon>Pseudomonadati</taxon>
        <taxon>Pseudomonadota</taxon>
        <taxon>Betaproteobacteria</taxon>
        <taxon>Rhodocyclales</taxon>
        <taxon>Rhodocyclaceae</taxon>
        <taxon>Aromatoleum</taxon>
    </lineage>
</organism>
<dbReference type="GO" id="GO:0009306">
    <property type="term" value="P:protein secretion"/>
    <property type="evidence" value="ECO:0007669"/>
    <property type="project" value="InterPro"/>
</dbReference>
<keyword evidence="3" id="KW-1133">Transmembrane helix</keyword>
<name>A0A1N6V2I7_9RHOO</name>
<dbReference type="GO" id="GO:0097347">
    <property type="term" value="C:TAM protein secretion complex"/>
    <property type="evidence" value="ECO:0007669"/>
    <property type="project" value="TreeGrafter"/>
</dbReference>
<evidence type="ECO:0000256" key="4">
    <source>
        <dbReference type="ARBA" id="ARBA00023136"/>
    </source>
</evidence>
<feature type="region of interest" description="Disordered" evidence="5">
    <location>
        <begin position="366"/>
        <end position="392"/>
    </location>
</feature>
<evidence type="ECO:0000259" key="6">
    <source>
        <dbReference type="Pfam" id="PF04357"/>
    </source>
</evidence>
<dbReference type="PANTHER" id="PTHR36985:SF1">
    <property type="entry name" value="TRANSLOCATION AND ASSEMBLY MODULE SUBUNIT TAMB"/>
    <property type="match status" value="1"/>
</dbReference>
<evidence type="ECO:0000313" key="7">
    <source>
        <dbReference type="EMBL" id="SIQ72094.1"/>
    </source>
</evidence>
<gene>
    <name evidence="7" type="ORF">SAMN05421829_106129</name>
</gene>
<evidence type="ECO:0000256" key="1">
    <source>
        <dbReference type="ARBA" id="ARBA00004167"/>
    </source>
</evidence>
<dbReference type="Proteomes" id="UP000186819">
    <property type="component" value="Unassembled WGS sequence"/>
</dbReference>
<protein>
    <submittedName>
        <fullName evidence="7">Autotransporter secretion inner membrane protein TamB</fullName>
    </submittedName>
</protein>